<protein>
    <submittedName>
        <fullName evidence="5">Geranylgeranyl-diphosphate geranylgeranyltransferase</fullName>
    </submittedName>
</protein>
<comment type="caution">
    <text evidence="5">The sequence shown here is derived from an EMBL/GenBank/DDBJ whole genome shotgun (WGS) entry which is preliminary data.</text>
</comment>
<feature type="region of interest" description="Disordered" evidence="4">
    <location>
        <begin position="307"/>
        <end position="327"/>
    </location>
</feature>
<evidence type="ECO:0000313" key="5">
    <source>
        <dbReference type="EMBL" id="GGN09966.1"/>
    </source>
</evidence>
<dbReference type="InterPro" id="IPR008949">
    <property type="entry name" value="Isoprenoid_synthase_dom_sf"/>
</dbReference>
<dbReference type="InterPro" id="IPR002060">
    <property type="entry name" value="Squ/phyt_synthse"/>
</dbReference>
<dbReference type="OrthoDB" id="305023at2157"/>
<feature type="compositionally biased region" description="Polar residues" evidence="4">
    <location>
        <begin position="307"/>
        <end position="319"/>
    </location>
</feature>
<keyword evidence="6" id="KW-1185">Reference proteome</keyword>
<reference evidence="5 6" key="1">
    <citation type="journal article" date="2019" name="Int. J. Syst. Evol. Microbiol.">
        <title>The Global Catalogue of Microorganisms (GCM) 10K type strain sequencing project: providing services to taxonomists for standard genome sequencing and annotation.</title>
        <authorList>
            <consortium name="The Broad Institute Genomics Platform"/>
            <consortium name="The Broad Institute Genome Sequencing Center for Infectious Disease"/>
            <person name="Wu L."/>
            <person name="Ma J."/>
        </authorList>
    </citation>
    <scope>NUCLEOTIDE SEQUENCE [LARGE SCALE GENOMIC DNA]</scope>
    <source>
        <strain evidence="5 6">JCM 16331</strain>
    </source>
</reference>
<dbReference type="GO" id="GO:0004311">
    <property type="term" value="F:geranylgeranyl diphosphate synthase activity"/>
    <property type="evidence" value="ECO:0007669"/>
    <property type="project" value="InterPro"/>
</dbReference>
<dbReference type="EMBL" id="BMOQ01000002">
    <property type="protein sequence ID" value="GGN09966.1"/>
    <property type="molecule type" value="Genomic_DNA"/>
</dbReference>
<dbReference type="AlphaFoldDB" id="A0A830G840"/>
<dbReference type="SFLD" id="SFLDG01018">
    <property type="entry name" value="Squalene/Phytoene_Synthase_Lik"/>
    <property type="match status" value="1"/>
</dbReference>
<dbReference type="PROSITE" id="PS01045">
    <property type="entry name" value="SQUALEN_PHYTOEN_SYN_2"/>
    <property type="match status" value="1"/>
</dbReference>
<evidence type="ECO:0000256" key="3">
    <source>
        <dbReference type="ARBA" id="ARBA00022746"/>
    </source>
</evidence>
<accession>A0A830G840</accession>
<proteinExistence type="predicted"/>
<keyword evidence="3" id="KW-0125">Carotenoid biosynthesis</keyword>
<dbReference type="Proteomes" id="UP000608850">
    <property type="component" value="Unassembled WGS sequence"/>
</dbReference>
<dbReference type="RefSeq" id="WP_188877144.1">
    <property type="nucleotide sequence ID" value="NZ_BMOQ01000002.1"/>
</dbReference>
<dbReference type="SFLD" id="SFLDG01212">
    <property type="entry name" value="Phytoene_synthase_like"/>
    <property type="match status" value="1"/>
</dbReference>
<organism evidence="5 6">
    <name type="scientific">Halarchaeum nitratireducens</name>
    <dbReference type="NCBI Taxonomy" id="489913"/>
    <lineage>
        <taxon>Archaea</taxon>
        <taxon>Methanobacteriati</taxon>
        <taxon>Methanobacteriota</taxon>
        <taxon>Stenosarchaea group</taxon>
        <taxon>Halobacteria</taxon>
        <taxon>Halobacteriales</taxon>
        <taxon>Halobacteriaceae</taxon>
    </lineage>
</organism>
<dbReference type="CDD" id="cd00683">
    <property type="entry name" value="Trans_IPPS_HH"/>
    <property type="match status" value="1"/>
</dbReference>
<keyword evidence="2" id="KW-0808">Transferase</keyword>
<dbReference type="InterPro" id="IPR033904">
    <property type="entry name" value="Trans_IPPS_HH"/>
</dbReference>
<evidence type="ECO:0000256" key="2">
    <source>
        <dbReference type="ARBA" id="ARBA00022679"/>
    </source>
</evidence>
<dbReference type="Gene3D" id="1.10.600.10">
    <property type="entry name" value="Farnesyl Diphosphate Synthase"/>
    <property type="match status" value="1"/>
</dbReference>
<dbReference type="SUPFAM" id="SSF48576">
    <property type="entry name" value="Terpenoid synthases"/>
    <property type="match status" value="1"/>
</dbReference>
<dbReference type="InterPro" id="IPR019845">
    <property type="entry name" value="Squalene/phytoene_synthase_CS"/>
</dbReference>
<dbReference type="Pfam" id="PF00494">
    <property type="entry name" value="SQS_PSY"/>
    <property type="match status" value="1"/>
</dbReference>
<gene>
    <name evidence="5" type="ORF">GCM10009021_07060</name>
</gene>
<dbReference type="FunFam" id="1.10.600.10:FF:000020">
    <property type="entry name" value="Phytoene synthase"/>
    <property type="match status" value="1"/>
</dbReference>
<dbReference type="InterPro" id="IPR044843">
    <property type="entry name" value="Trans_IPPS_bact-type"/>
</dbReference>
<evidence type="ECO:0000256" key="4">
    <source>
        <dbReference type="SAM" id="MobiDB-lite"/>
    </source>
</evidence>
<dbReference type="PANTHER" id="PTHR31480">
    <property type="entry name" value="BIFUNCTIONAL LYCOPENE CYCLASE/PHYTOENE SYNTHASE"/>
    <property type="match status" value="1"/>
</dbReference>
<name>A0A830G840_9EURY</name>
<comment type="pathway">
    <text evidence="1">Carotenoid biosynthesis; phytoene biosynthesis.</text>
</comment>
<sequence length="342" mass="38546">MISPDDVATSKAIQQRTGKTFAAATRVLPERARRATYVLYAFFRVADEVVDDPRGATPAEQRRELARLRAAALGETDTDDPVLGAFRDLVETYDVADEEIETFLDAMEMDVDTRRYETHDELETYLRGSAVAVGNMMLTVMADIEGMDDETVDRARPHAKALGEAFQLTNFLRDVREDVREYGRIYIPRATLDRYDVPESEVRACTFSERFAAAMRAELQRTERLYREGVAGIRYLPESCRFGVLCAAVLYADHHRLIRRRGYDTLSARPTLSTPRRLALVARTWYHWKRTGDPEAAFYAASVVDTTDGPNSTTRSRPGNESVRTRARSAAASLSSLLGVRE</sequence>
<evidence type="ECO:0000256" key="1">
    <source>
        <dbReference type="ARBA" id="ARBA00004684"/>
    </source>
</evidence>
<evidence type="ECO:0000313" key="6">
    <source>
        <dbReference type="Proteomes" id="UP000608850"/>
    </source>
</evidence>
<dbReference type="GO" id="GO:0051996">
    <property type="term" value="F:squalene synthase [NAD(P)H] activity"/>
    <property type="evidence" value="ECO:0007669"/>
    <property type="project" value="InterPro"/>
</dbReference>
<dbReference type="SFLD" id="SFLDS00005">
    <property type="entry name" value="Isoprenoid_Synthase_Type_I"/>
    <property type="match status" value="1"/>
</dbReference>
<dbReference type="GO" id="GO:0016117">
    <property type="term" value="P:carotenoid biosynthetic process"/>
    <property type="evidence" value="ECO:0007669"/>
    <property type="project" value="UniProtKB-KW"/>
</dbReference>